<dbReference type="EMBL" id="CAEY01000440">
    <property type="status" value="NOT_ANNOTATED_CDS"/>
    <property type="molecule type" value="Genomic_DNA"/>
</dbReference>
<proteinExistence type="inferred from homology"/>
<dbReference type="Gene3D" id="1.20.5.1500">
    <property type="match status" value="1"/>
</dbReference>
<dbReference type="eggNOG" id="KOG1507">
    <property type="taxonomic scope" value="Eukaryota"/>
</dbReference>
<comment type="subcellular location">
    <subcellularLocation>
        <location evidence="1">Nucleus</location>
    </subcellularLocation>
</comment>
<feature type="region of interest" description="Disordered" evidence="5">
    <location>
        <begin position="91"/>
        <end position="124"/>
    </location>
</feature>
<comment type="similarity">
    <text evidence="2 4">Belongs to the nucleosome assembly protein (NAP) family.</text>
</comment>
<name>T1JQT4_TETUR</name>
<evidence type="ECO:0000256" key="5">
    <source>
        <dbReference type="SAM" id="MobiDB-lite"/>
    </source>
</evidence>
<evidence type="ECO:0000256" key="4">
    <source>
        <dbReference type="RuleBase" id="RU003876"/>
    </source>
</evidence>
<dbReference type="SUPFAM" id="SSF143113">
    <property type="entry name" value="NAP-like"/>
    <property type="match status" value="1"/>
</dbReference>
<feature type="compositionally biased region" description="Acidic residues" evidence="5">
    <location>
        <begin position="326"/>
        <end position="358"/>
    </location>
</feature>
<evidence type="ECO:0000313" key="7">
    <source>
        <dbReference type="Proteomes" id="UP000015104"/>
    </source>
</evidence>
<accession>T1JQT4</accession>
<keyword evidence="7" id="KW-1185">Reference proteome</keyword>
<dbReference type="FunFam" id="3.30.1120.90:FF:000001">
    <property type="entry name" value="Nucleosome assembly protein 1-like 1"/>
    <property type="match status" value="1"/>
</dbReference>
<evidence type="ECO:0000313" key="6">
    <source>
        <dbReference type="EnsemblMetazoa" id="tetur01g04390.1"/>
    </source>
</evidence>
<dbReference type="InterPro" id="IPR037231">
    <property type="entry name" value="NAP-like_sf"/>
</dbReference>
<dbReference type="InterPro" id="IPR002164">
    <property type="entry name" value="NAP_family"/>
</dbReference>
<organism evidence="6 7">
    <name type="scientific">Tetranychus urticae</name>
    <name type="common">Two-spotted spider mite</name>
    <dbReference type="NCBI Taxonomy" id="32264"/>
    <lineage>
        <taxon>Eukaryota</taxon>
        <taxon>Metazoa</taxon>
        <taxon>Ecdysozoa</taxon>
        <taxon>Arthropoda</taxon>
        <taxon>Chelicerata</taxon>
        <taxon>Arachnida</taxon>
        <taxon>Acari</taxon>
        <taxon>Acariformes</taxon>
        <taxon>Trombidiformes</taxon>
        <taxon>Prostigmata</taxon>
        <taxon>Eleutherengona</taxon>
        <taxon>Raphignathae</taxon>
        <taxon>Tetranychoidea</taxon>
        <taxon>Tetranychidae</taxon>
        <taxon>Tetranychus</taxon>
    </lineage>
</organism>
<dbReference type="PANTHER" id="PTHR11875">
    <property type="entry name" value="TESTIS-SPECIFIC Y-ENCODED PROTEIN"/>
    <property type="match status" value="1"/>
</dbReference>
<reference evidence="6" key="2">
    <citation type="submission" date="2015-06" db="UniProtKB">
        <authorList>
            <consortium name="EnsemblMetazoa"/>
        </authorList>
    </citation>
    <scope>IDENTIFICATION</scope>
</reference>
<reference evidence="7" key="1">
    <citation type="submission" date="2011-08" db="EMBL/GenBank/DDBJ databases">
        <authorList>
            <person name="Rombauts S."/>
        </authorList>
    </citation>
    <scope>NUCLEOTIDE SEQUENCE</scope>
    <source>
        <strain evidence="7">London</strain>
    </source>
</reference>
<sequence>MNSSEVLNDPEALALMQSKLAGMVGIMSGYYDTLPKSVKRRVKALKKLQVDFLKMESQFHMEMHAIECKYNAMYQGLMSKRSEIVNAVYEPNDEECDFPSDSEEEDDEKKEGEEGSDGDKEKKLSKDLEEKMKTDEPAEEDDTKGIPEFWLTIFKNVECIAENIQDHDEPILKHLTDIKIKMTDKPMSFTLEFHFSPNEFFTNTILTKTYELKCAPDEDDPFSFEGPEISKAIGCKINWNQGKNVTIKTVMKKQKHKAKGSTRTVPKEVESDSFFNFFTPPDIPENEEDIDETTQEILQADFEIGEIIRHRLVPRAVLYFTGEALIDDDYDDEEEESEEEYESDEEDDDDDEDEDGDNAPEKKERKPRKKRGQGENPQECKQS</sequence>
<dbReference type="KEGG" id="tut:107362211"/>
<dbReference type="Pfam" id="PF00956">
    <property type="entry name" value="NAP"/>
    <property type="match status" value="1"/>
</dbReference>
<dbReference type="HOGENOM" id="CLU_038841_3_0_1"/>
<dbReference type="GO" id="GO:0006334">
    <property type="term" value="P:nucleosome assembly"/>
    <property type="evidence" value="ECO:0007669"/>
    <property type="project" value="InterPro"/>
</dbReference>
<evidence type="ECO:0000256" key="3">
    <source>
        <dbReference type="ARBA" id="ARBA00023242"/>
    </source>
</evidence>
<evidence type="ECO:0000256" key="2">
    <source>
        <dbReference type="ARBA" id="ARBA00009947"/>
    </source>
</evidence>
<protein>
    <recommendedName>
        <fullName evidence="8">Nucleosome assembly protein 1-like 1</fullName>
    </recommendedName>
</protein>
<dbReference type="OMA" id="AAECKQN"/>
<evidence type="ECO:0000256" key="1">
    <source>
        <dbReference type="ARBA" id="ARBA00004123"/>
    </source>
</evidence>
<feature type="region of interest" description="Disordered" evidence="5">
    <location>
        <begin position="326"/>
        <end position="383"/>
    </location>
</feature>
<feature type="compositionally biased region" description="Basic and acidic residues" evidence="5">
    <location>
        <begin position="109"/>
        <end position="124"/>
    </location>
</feature>
<evidence type="ECO:0008006" key="8">
    <source>
        <dbReference type="Google" id="ProtNLM"/>
    </source>
</evidence>
<gene>
    <name evidence="6" type="primary">107362211</name>
</gene>
<feature type="compositionally biased region" description="Acidic residues" evidence="5">
    <location>
        <begin position="91"/>
        <end position="108"/>
    </location>
</feature>
<dbReference type="Proteomes" id="UP000015104">
    <property type="component" value="Unassembled WGS sequence"/>
</dbReference>
<dbReference type="Gene3D" id="3.30.1120.90">
    <property type="entry name" value="Nucleosome assembly protein"/>
    <property type="match status" value="1"/>
</dbReference>
<dbReference type="FunFam" id="1.20.5.1500:FF:000001">
    <property type="entry name" value="Nucleosome assembly protein 1-like 1"/>
    <property type="match status" value="1"/>
</dbReference>
<dbReference type="AlphaFoldDB" id="T1JQT4"/>
<dbReference type="OrthoDB" id="27325at2759"/>
<dbReference type="EnsemblMetazoa" id="tetur01g04390.1">
    <property type="protein sequence ID" value="tetur01g04390.1"/>
    <property type="gene ID" value="tetur01g04390"/>
</dbReference>
<dbReference type="STRING" id="32264.T1JQT4"/>
<dbReference type="GO" id="GO:0005634">
    <property type="term" value="C:nucleus"/>
    <property type="evidence" value="ECO:0007669"/>
    <property type="project" value="UniProtKB-SubCell"/>
</dbReference>
<keyword evidence="3" id="KW-0539">Nucleus</keyword>